<dbReference type="InterPro" id="IPR006597">
    <property type="entry name" value="Sel1-like"/>
</dbReference>
<evidence type="ECO:0000313" key="3">
    <source>
        <dbReference type="EMBL" id="SDH07228.1"/>
    </source>
</evidence>
<keyword evidence="1" id="KW-0802">TPR repeat</keyword>
<feature type="chain" id="PRO_5011563249" evidence="2">
    <location>
        <begin position="26"/>
        <end position="391"/>
    </location>
</feature>
<dbReference type="EMBL" id="FNDD01000007">
    <property type="protein sequence ID" value="SDH07228.1"/>
    <property type="molecule type" value="Genomic_DNA"/>
</dbReference>
<dbReference type="InterPro" id="IPR050767">
    <property type="entry name" value="Sel1_AlgK"/>
</dbReference>
<evidence type="ECO:0000313" key="4">
    <source>
        <dbReference type="Proteomes" id="UP000198854"/>
    </source>
</evidence>
<dbReference type="SMART" id="SM00671">
    <property type="entry name" value="SEL1"/>
    <property type="match status" value="3"/>
</dbReference>
<dbReference type="Gene3D" id="1.25.40.10">
    <property type="entry name" value="Tetratricopeptide repeat domain"/>
    <property type="match status" value="2"/>
</dbReference>
<dbReference type="Pfam" id="PF08238">
    <property type="entry name" value="Sel1"/>
    <property type="match status" value="3"/>
</dbReference>
<keyword evidence="2" id="KW-0732">Signal</keyword>
<evidence type="ECO:0000256" key="1">
    <source>
        <dbReference type="PROSITE-ProRule" id="PRU00339"/>
    </source>
</evidence>
<dbReference type="PANTHER" id="PTHR11102">
    <property type="entry name" value="SEL-1-LIKE PROTEIN"/>
    <property type="match status" value="1"/>
</dbReference>
<dbReference type="STRING" id="861298.SAMN04488136_107163"/>
<dbReference type="InterPro" id="IPR019734">
    <property type="entry name" value="TPR_rpt"/>
</dbReference>
<reference evidence="3 4" key="1">
    <citation type="submission" date="2016-10" db="EMBL/GenBank/DDBJ databases">
        <authorList>
            <person name="de Groot N.N."/>
        </authorList>
    </citation>
    <scope>NUCLEOTIDE SEQUENCE [LARGE SCALE GENOMIC DNA]</scope>
    <source>
        <strain evidence="3 4">CGMCC 1.10228</strain>
    </source>
</reference>
<organism evidence="3 4">
    <name type="scientific">Vibrio xiamenensis</name>
    <dbReference type="NCBI Taxonomy" id="861298"/>
    <lineage>
        <taxon>Bacteria</taxon>
        <taxon>Pseudomonadati</taxon>
        <taxon>Pseudomonadota</taxon>
        <taxon>Gammaproteobacteria</taxon>
        <taxon>Vibrionales</taxon>
        <taxon>Vibrionaceae</taxon>
        <taxon>Vibrio</taxon>
    </lineage>
</organism>
<feature type="repeat" description="TPR" evidence="1">
    <location>
        <begin position="72"/>
        <end position="105"/>
    </location>
</feature>
<accession>A0A1G7ZEV8</accession>
<dbReference type="PANTHER" id="PTHR11102:SF160">
    <property type="entry name" value="ERAD-ASSOCIATED E3 UBIQUITIN-PROTEIN LIGASE COMPONENT HRD3"/>
    <property type="match status" value="1"/>
</dbReference>
<feature type="signal peptide" evidence="2">
    <location>
        <begin position="1"/>
        <end position="25"/>
    </location>
</feature>
<proteinExistence type="predicted"/>
<dbReference type="SUPFAM" id="SSF81901">
    <property type="entry name" value="HCP-like"/>
    <property type="match status" value="1"/>
</dbReference>
<dbReference type="InterPro" id="IPR011990">
    <property type="entry name" value="TPR-like_helical_dom_sf"/>
</dbReference>
<evidence type="ECO:0000256" key="2">
    <source>
        <dbReference type="SAM" id="SignalP"/>
    </source>
</evidence>
<protein>
    <submittedName>
        <fullName evidence="3">Sel1 repeat-containing protein</fullName>
    </submittedName>
</protein>
<dbReference type="RefSeq" id="WP_093272044.1">
    <property type="nucleotide sequence ID" value="NZ_FNDD01000007.1"/>
</dbReference>
<dbReference type="AlphaFoldDB" id="A0A1G7ZEV8"/>
<keyword evidence="4" id="KW-1185">Reference proteome</keyword>
<name>A0A1G7ZEV8_9VIBR</name>
<gene>
    <name evidence="3" type="ORF">SAMN04488136_107163</name>
</gene>
<sequence length="391" mass="43806">MKTVKFATACTVTLLLAACASPQQALYKKADQGDAQSQLKLGLNLFHGENGFEQDRQKSLVYLEKSSAQGNAEAAFNLGAIHAKEKNYASALNYYQTACDNDYLNACDNLALLYKDGNGTAKNLHKAEQIVLQAIEKGSLYSHRIAATIYLEDHKPKKAIAHFKHLIMAPTTKQNPAYYKAYAATDVMEAYLTLKDQRNAYLWGSVAMLAAGFDAPIESIQKRFDDYQMLSKTLNTKTKHALAEQIIAEHFNGFQSSKRYFQTEQLPAIKPGVIDPDREHTINFVGYFITPNRMLFSTINALEKRDDAPSKIQLAMKKLDLSNKHMQYGAVYLQTAAAKLTTKQAIEVMNSISDKRLDYYKTLANRKLDVMNDIYDYQIATIKAHKPAEGA</sequence>
<dbReference type="Proteomes" id="UP000198854">
    <property type="component" value="Unassembled WGS sequence"/>
</dbReference>
<dbReference type="PROSITE" id="PS50005">
    <property type="entry name" value="TPR"/>
    <property type="match status" value="1"/>
</dbReference>
<dbReference type="PROSITE" id="PS51257">
    <property type="entry name" value="PROKAR_LIPOPROTEIN"/>
    <property type="match status" value="1"/>
</dbReference>
<dbReference type="OrthoDB" id="5829954at2"/>